<accession>A0A0N7LSL8</accession>
<dbReference type="InterPro" id="IPR013736">
    <property type="entry name" value="Xaa-Pro_dipept_C"/>
</dbReference>
<dbReference type="SUPFAM" id="SSF49785">
    <property type="entry name" value="Galactose-binding domain-like"/>
    <property type="match status" value="1"/>
</dbReference>
<evidence type="ECO:0000313" key="4">
    <source>
        <dbReference type="Proteomes" id="UP000054823"/>
    </source>
</evidence>
<dbReference type="InterPro" id="IPR005674">
    <property type="entry name" value="CocE/Ser_esterase"/>
</dbReference>
<dbReference type="GO" id="GO:0008239">
    <property type="term" value="F:dipeptidyl-peptidase activity"/>
    <property type="evidence" value="ECO:0007669"/>
    <property type="project" value="InterPro"/>
</dbReference>
<dbReference type="AlphaFoldDB" id="A0A0N7LSL8"/>
<reference evidence="3 4" key="1">
    <citation type="submission" date="2015-09" db="EMBL/GenBank/DDBJ databases">
        <authorList>
            <consortium name="Swine Surveillance"/>
        </authorList>
    </citation>
    <scope>NUCLEOTIDE SEQUENCE [LARGE SCALE GENOMIC DNA]</scope>
    <source>
        <strain evidence="3 4">CECT 7688</strain>
    </source>
</reference>
<dbReference type="InterPro" id="IPR000383">
    <property type="entry name" value="Xaa-Pro-like_dom"/>
</dbReference>
<dbReference type="RefSeq" id="WP_058241135.1">
    <property type="nucleotide sequence ID" value="NZ_CYPW01000032.1"/>
</dbReference>
<dbReference type="NCBIfam" id="TIGR00976">
    <property type="entry name" value="CocE_NonD"/>
    <property type="match status" value="1"/>
</dbReference>
<protein>
    <submittedName>
        <fullName evidence="3">Cocaine esterase</fullName>
        <ecNumber evidence="3">3.1.1.84</ecNumber>
    </submittedName>
</protein>
<evidence type="ECO:0000259" key="2">
    <source>
        <dbReference type="SMART" id="SM00939"/>
    </source>
</evidence>
<dbReference type="Gene3D" id="2.60.120.260">
    <property type="entry name" value="Galactose-binding domain-like"/>
    <property type="match status" value="1"/>
</dbReference>
<dbReference type="PANTHER" id="PTHR43056:SF10">
    <property type="entry name" value="COCE_NOND FAMILY, PUTATIVE (AFU_ORTHOLOGUE AFUA_7G00600)-RELATED"/>
    <property type="match status" value="1"/>
</dbReference>
<organism evidence="3 4">
    <name type="scientific">Shimia marina</name>
    <dbReference type="NCBI Taxonomy" id="321267"/>
    <lineage>
        <taxon>Bacteria</taxon>
        <taxon>Pseudomonadati</taxon>
        <taxon>Pseudomonadota</taxon>
        <taxon>Alphaproteobacteria</taxon>
        <taxon>Rhodobacterales</taxon>
        <taxon>Roseobacteraceae</taxon>
    </lineage>
</organism>
<keyword evidence="4" id="KW-1185">Reference proteome</keyword>
<evidence type="ECO:0000256" key="1">
    <source>
        <dbReference type="ARBA" id="ARBA00022801"/>
    </source>
</evidence>
<dbReference type="SMART" id="SM00939">
    <property type="entry name" value="PepX_C"/>
    <property type="match status" value="1"/>
</dbReference>
<dbReference type="EMBL" id="CYPW01000032">
    <property type="protein sequence ID" value="CUH53980.1"/>
    <property type="molecule type" value="Genomic_DNA"/>
</dbReference>
<dbReference type="Proteomes" id="UP000054823">
    <property type="component" value="Unassembled WGS sequence"/>
</dbReference>
<dbReference type="Pfam" id="PF08530">
    <property type="entry name" value="PepX_C"/>
    <property type="match status" value="1"/>
</dbReference>
<dbReference type="InterPro" id="IPR050585">
    <property type="entry name" value="Xaa-Pro_dipeptidyl-ppase/CocE"/>
</dbReference>
<evidence type="ECO:0000313" key="3">
    <source>
        <dbReference type="EMBL" id="CUH53980.1"/>
    </source>
</evidence>
<sequence length="662" mass="73957">MQIVREFPFEVEEKPHLWIPMPDGTRLSARMWKPVTDTPVPAVLEFLPYRKRDGTAERDALTHPYMAGHGYVCVRVDMRGCGDSEGLFDDEYSPQELSDGVAVVEWLAAQEWCNGNVGMMGISWGGFNGLQIAALKPEPLKAVVSICSTVDRYADDIHYKGGTMLGENPAWAATVLGWFALPPDPEVVGENWRAMWLERLENTPFLADTWVTNQLRDDYWRHGSVCEDYSAISAAVLSVGGWHDGYRNTISHLVENLEAPVKGLIGPWIHKYPHFAVPGPRIDFLGEMLRWWDRWLKGIDNGVEHLPDMRRWVMDSMPPQTSYVERPGRWIADDKAAVQSPLESWHLVENRLQDVAGTCDRTIHPALFCGEGAGEYFPFGFGPGELPDDQRTDDALSCCFDTAKLPVAKDIVGRPVVRLSLASDKPAAQVAVRLSDVRPDGKSTLISHGVLNLRHRNGHETPEDLPIGGVVDVEVTLDSCAYRVPEGHQLRVAMSSSYWPYIWPEAALATLSLESGVLELPVRESDVLAAPVFDEPRSAEPRKTRVLTEPKESKRVVRDHSAKSATMEIFGETGKVEDLATGLIMSSSVTDCFTIVDGDPCSAESASARRRTMQRGDWQVEIDANIRMRTDGRNFIMIADLLAVENGEEVFRREWESVIPRL</sequence>
<feature type="domain" description="Xaa-Pro dipeptidyl-peptidase C-terminal" evidence="2">
    <location>
        <begin position="289"/>
        <end position="521"/>
    </location>
</feature>
<proteinExistence type="predicted"/>
<dbReference type="PANTHER" id="PTHR43056">
    <property type="entry name" value="PEPTIDASE S9 PROLYL OLIGOPEPTIDASE"/>
    <property type="match status" value="1"/>
</dbReference>
<dbReference type="Gene3D" id="1.10.3020.10">
    <property type="entry name" value="alpha-amino acid ester hydrolase ( Helical cap domain)"/>
    <property type="match status" value="1"/>
</dbReference>
<dbReference type="Gene3D" id="3.40.50.1820">
    <property type="entry name" value="alpha/beta hydrolase"/>
    <property type="match status" value="1"/>
</dbReference>
<dbReference type="Pfam" id="PF02129">
    <property type="entry name" value="Peptidase_S15"/>
    <property type="match status" value="1"/>
</dbReference>
<dbReference type="OrthoDB" id="9806163at2"/>
<name>A0A0N7LSL8_9RHOB</name>
<keyword evidence="1 3" id="KW-0378">Hydrolase</keyword>
<gene>
    <name evidence="3" type="primary">cocE</name>
    <name evidence="3" type="ORF">SHM7688_03449</name>
</gene>
<dbReference type="STRING" id="321267.SHM7688_03449"/>
<dbReference type="EC" id="3.1.1.84" evidence="3"/>
<dbReference type="InterPro" id="IPR008979">
    <property type="entry name" value="Galactose-bd-like_sf"/>
</dbReference>
<dbReference type="SUPFAM" id="SSF53474">
    <property type="entry name" value="alpha/beta-Hydrolases"/>
    <property type="match status" value="1"/>
</dbReference>
<dbReference type="InterPro" id="IPR029058">
    <property type="entry name" value="AB_hydrolase_fold"/>
</dbReference>